<comment type="caution">
    <text evidence="3">The sequence shown here is derived from an EMBL/GenBank/DDBJ whole genome shotgun (WGS) entry which is preliminary data.</text>
</comment>
<organism evidence="3">
    <name type="scientific">Mesotoga infera</name>
    <dbReference type="NCBI Taxonomy" id="1236046"/>
    <lineage>
        <taxon>Bacteria</taxon>
        <taxon>Thermotogati</taxon>
        <taxon>Thermotogota</taxon>
        <taxon>Thermotogae</taxon>
        <taxon>Kosmotogales</taxon>
        <taxon>Kosmotogaceae</taxon>
        <taxon>Mesotoga</taxon>
    </lineage>
</organism>
<evidence type="ECO:0000313" key="3">
    <source>
        <dbReference type="EMBL" id="HDP78968.1"/>
    </source>
</evidence>
<proteinExistence type="inferred from homology"/>
<evidence type="ECO:0000256" key="1">
    <source>
        <dbReference type="ARBA" id="ARBA00006525"/>
    </source>
</evidence>
<dbReference type="PANTHER" id="PTHR43022">
    <property type="entry name" value="PROTEIN SMF"/>
    <property type="match status" value="1"/>
</dbReference>
<comment type="similarity">
    <text evidence="1">Belongs to the DprA/Smf family.</text>
</comment>
<gene>
    <name evidence="3" type="ORF">ENN47_12500</name>
</gene>
<protein>
    <submittedName>
        <fullName evidence="3">DNA-processing protein DprA</fullName>
    </submittedName>
</protein>
<dbReference type="InterPro" id="IPR003488">
    <property type="entry name" value="DprA"/>
</dbReference>
<dbReference type="InterPro" id="IPR057666">
    <property type="entry name" value="DrpA_SLOG"/>
</dbReference>
<evidence type="ECO:0000259" key="2">
    <source>
        <dbReference type="Pfam" id="PF02481"/>
    </source>
</evidence>
<dbReference type="Pfam" id="PF02481">
    <property type="entry name" value="DNA_processg_A"/>
    <property type="match status" value="1"/>
</dbReference>
<dbReference type="Gene3D" id="3.40.50.450">
    <property type="match status" value="1"/>
</dbReference>
<name>A0A7C1HB07_9BACT</name>
<sequence>MMTTSHDYISDRHSIMLLTIRFDAERNNVLKPLNLKNFNNLARRIASSAVSRPSKLLELSEAEICEQLEIDEKSAKQIADLLSRKHSLAIELANLEEKGIRAISRAEPEYPRKLLEKLKHLAPPLIFYAGDLSILDNKAISIVGSRKPSQSLLDQAHLLGEKCAGSGVTVVSGAAKGVDMHAMMGSLQNGGLAAGVVADSLRSFIRKDEISRFVRDGRLALLSAFPPWEKFTVWKAMDRNKYIYSLSDFGVVVRSDLEKGGTWAGATECIEKNYCPLFVLDLGKEERGNAKLIEMRGIPFEINEVSREPNIYRLLSGMIERNSEEEPFGGQDVKQLPLWF</sequence>
<dbReference type="Proteomes" id="UP000886198">
    <property type="component" value="Unassembled WGS sequence"/>
</dbReference>
<dbReference type="EMBL" id="DSBT01000386">
    <property type="protein sequence ID" value="HDP78968.1"/>
    <property type="molecule type" value="Genomic_DNA"/>
</dbReference>
<dbReference type="SUPFAM" id="SSF102405">
    <property type="entry name" value="MCP/YpsA-like"/>
    <property type="match status" value="1"/>
</dbReference>
<reference evidence="3" key="1">
    <citation type="journal article" date="2020" name="mSystems">
        <title>Genome- and Community-Level Interaction Insights into Carbon Utilization and Element Cycling Functions of Hydrothermarchaeota in Hydrothermal Sediment.</title>
        <authorList>
            <person name="Zhou Z."/>
            <person name="Liu Y."/>
            <person name="Xu W."/>
            <person name="Pan J."/>
            <person name="Luo Z.H."/>
            <person name="Li M."/>
        </authorList>
    </citation>
    <scope>NUCLEOTIDE SEQUENCE [LARGE SCALE GENOMIC DNA]</scope>
    <source>
        <strain evidence="3">SpSt-1179</strain>
    </source>
</reference>
<feature type="domain" description="Smf/DprA SLOG" evidence="2">
    <location>
        <begin position="103"/>
        <end position="293"/>
    </location>
</feature>
<dbReference type="PANTHER" id="PTHR43022:SF1">
    <property type="entry name" value="PROTEIN SMF"/>
    <property type="match status" value="1"/>
</dbReference>
<accession>A0A7C1HB07</accession>
<dbReference type="AlphaFoldDB" id="A0A7C1HB07"/>
<dbReference type="GO" id="GO:0009294">
    <property type="term" value="P:DNA-mediated transformation"/>
    <property type="evidence" value="ECO:0007669"/>
    <property type="project" value="InterPro"/>
</dbReference>